<proteinExistence type="predicted"/>
<dbReference type="SFLD" id="SFLDS00003">
    <property type="entry name" value="Haloacid_Dehalogenase"/>
    <property type="match status" value="1"/>
</dbReference>
<organism evidence="1">
    <name type="scientific">Sphingomonas psychrotolerans</name>
    <dbReference type="NCBI Taxonomy" id="1327635"/>
    <lineage>
        <taxon>Bacteria</taxon>
        <taxon>Pseudomonadati</taxon>
        <taxon>Pseudomonadota</taxon>
        <taxon>Alphaproteobacteria</taxon>
        <taxon>Sphingomonadales</taxon>
        <taxon>Sphingomonadaceae</taxon>
        <taxon>Sphingomonas</taxon>
    </lineage>
</organism>
<dbReference type="Pfam" id="PF00702">
    <property type="entry name" value="Hydrolase"/>
    <property type="match status" value="1"/>
</dbReference>
<dbReference type="InterPro" id="IPR023214">
    <property type="entry name" value="HAD_sf"/>
</dbReference>
<dbReference type="InterPro" id="IPR051806">
    <property type="entry name" value="HAD-like_SPP"/>
</dbReference>
<dbReference type="Gene3D" id="3.40.50.1000">
    <property type="entry name" value="HAD superfamily/HAD-like"/>
    <property type="match status" value="1"/>
</dbReference>
<gene>
    <name evidence="1" type="ORF">MZO42_16415</name>
</gene>
<dbReference type="GO" id="GO:0016787">
    <property type="term" value="F:hydrolase activity"/>
    <property type="evidence" value="ECO:0007669"/>
    <property type="project" value="UniProtKB-KW"/>
</dbReference>
<protein>
    <submittedName>
        <fullName evidence="1">HAD-IA family hydrolase</fullName>
    </submittedName>
</protein>
<sequence>MRSLVEAHIRQMHNAAPLARRPGWSVGWETRVARKFPERSFAAFLFDMDGTILDSIAVANRVWTAWAERHGLDAAKVIEVMHGVQVAATVRRFASPEMDVEREAAWITAAEVADVDGIVEVAGAGAFLERLPQDRWAVVTSAPRELAVRRIEAAGLPTPPILISAEDVPNGKPAPDCFVIAAHALGVDPADCLVWEDAPAGIAAGEAAGATVIVVEATHKDSRNGGRFRVSDYQGLVARLTSSGKLRLIEEQGLGRPSDHVSHVPGQ</sequence>
<accession>A0ABU3N7P2</accession>
<dbReference type="InterPro" id="IPR006439">
    <property type="entry name" value="HAD-SF_hydro_IA"/>
</dbReference>
<evidence type="ECO:0000313" key="1">
    <source>
        <dbReference type="EMBL" id="MDT8760286.1"/>
    </source>
</evidence>
<dbReference type="InterPro" id="IPR036412">
    <property type="entry name" value="HAD-like_sf"/>
</dbReference>
<keyword evidence="1" id="KW-0378">Hydrolase</keyword>
<dbReference type="Gene3D" id="1.10.150.240">
    <property type="entry name" value="Putative phosphatase, domain 2"/>
    <property type="match status" value="1"/>
</dbReference>
<reference evidence="1" key="1">
    <citation type="submission" date="2022-04" db="EMBL/GenBank/DDBJ databases">
        <title>Tomato heritable bacteria conferring resistance against bacterial wilt.</title>
        <authorList>
            <person name="Yin J."/>
        </authorList>
    </citation>
    <scope>NUCLEOTIDE SEQUENCE</scope>
    <source>
        <strain evidence="1">Cra20</strain>
    </source>
</reference>
<name>A0ABU3N7P2_9SPHN</name>
<comment type="caution">
    <text evidence="1">The sequence shown here is derived from an EMBL/GenBank/DDBJ whole genome shotgun (WGS) entry which is preliminary data.</text>
</comment>
<dbReference type="SFLD" id="SFLDG01129">
    <property type="entry name" value="C1.5:_HAD__Beta-PGM__Phosphata"/>
    <property type="match status" value="1"/>
</dbReference>
<dbReference type="SUPFAM" id="SSF56784">
    <property type="entry name" value="HAD-like"/>
    <property type="match status" value="1"/>
</dbReference>
<dbReference type="PANTHER" id="PTHR43481">
    <property type="entry name" value="FRUCTOSE-1-PHOSPHATE PHOSPHATASE"/>
    <property type="match status" value="1"/>
</dbReference>
<dbReference type="EMBL" id="JALMLT010000004">
    <property type="protein sequence ID" value="MDT8760286.1"/>
    <property type="molecule type" value="Genomic_DNA"/>
</dbReference>
<dbReference type="NCBIfam" id="TIGR01509">
    <property type="entry name" value="HAD-SF-IA-v3"/>
    <property type="match status" value="1"/>
</dbReference>
<dbReference type="PANTHER" id="PTHR43481:SF4">
    <property type="entry name" value="GLYCEROL-1-PHOSPHATE PHOSPHOHYDROLASE 1-RELATED"/>
    <property type="match status" value="1"/>
</dbReference>
<dbReference type="InterPro" id="IPR023198">
    <property type="entry name" value="PGP-like_dom2"/>
</dbReference>